<evidence type="ECO:0000256" key="2">
    <source>
        <dbReference type="ARBA" id="ARBA00005817"/>
    </source>
</evidence>
<dbReference type="Gene3D" id="3.40.50.620">
    <property type="entry name" value="HUPs"/>
    <property type="match status" value="1"/>
</dbReference>
<name>A0ABP8XM59_9PSEU</name>
<protein>
    <submittedName>
        <fullName evidence="10">Electron transfer flavoprotein subunit alpha/FixB family protein</fullName>
    </submittedName>
</protein>
<dbReference type="InterPro" id="IPR014730">
    <property type="entry name" value="ETF_a/b_N"/>
</dbReference>
<accession>A0ABP8XM59</accession>
<keyword evidence="7" id="KW-0249">Electron transport</keyword>
<dbReference type="PANTHER" id="PTHR43153">
    <property type="entry name" value="ELECTRON TRANSFER FLAVOPROTEIN ALPHA"/>
    <property type="match status" value="1"/>
</dbReference>
<comment type="caution">
    <text evidence="10">The sequence shown here is derived from an EMBL/GenBank/DDBJ whole genome shotgun (WGS) entry which is preliminary data.</text>
</comment>
<dbReference type="InterPro" id="IPR001308">
    <property type="entry name" value="ETF_a/FixB"/>
</dbReference>
<evidence type="ECO:0000256" key="5">
    <source>
        <dbReference type="ARBA" id="ARBA00022630"/>
    </source>
</evidence>
<dbReference type="Pfam" id="PF00766">
    <property type="entry name" value="ETF_alpha"/>
    <property type="match status" value="1"/>
</dbReference>
<proteinExistence type="inferred from homology"/>
<dbReference type="SMART" id="SM00893">
    <property type="entry name" value="ETF"/>
    <property type="match status" value="1"/>
</dbReference>
<evidence type="ECO:0000259" key="9">
    <source>
        <dbReference type="SMART" id="SM00893"/>
    </source>
</evidence>
<gene>
    <name evidence="10" type="ORF">GCM10023215_59120</name>
</gene>
<dbReference type="PROSITE" id="PS00696">
    <property type="entry name" value="ETF_ALPHA"/>
    <property type="match status" value="1"/>
</dbReference>
<reference evidence="11" key="1">
    <citation type="journal article" date="2019" name="Int. J. Syst. Evol. Microbiol.">
        <title>The Global Catalogue of Microorganisms (GCM) 10K type strain sequencing project: providing services to taxonomists for standard genome sequencing and annotation.</title>
        <authorList>
            <consortium name="The Broad Institute Genomics Platform"/>
            <consortium name="The Broad Institute Genome Sequencing Center for Infectious Disease"/>
            <person name="Wu L."/>
            <person name="Ma J."/>
        </authorList>
    </citation>
    <scope>NUCLEOTIDE SEQUENCE [LARGE SCALE GENOMIC DNA]</scope>
    <source>
        <strain evidence="11">JCM 18055</strain>
    </source>
</reference>
<evidence type="ECO:0000313" key="10">
    <source>
        <dbReference type="EMBL" id="GAA4709647.1"/>
    </source>
</evidence>
<evidence type="ECO:0000256" key="4">
    <source>
        <dbReference type="ARBA" id="ARBA00022448"/>
    </source>
</evidence>
<dbReference type="RefSeq" id="WP_345384068.1">
    <property type="nucleotide sequence ID" value="NZ_BAABIC010000028.1"/>
</dbReference>
<dbReference type="SUPFAM" id="SSF52467">
    <property type="entry name" value="DHS-like NAD/FAD-binding domain"/>
    <property type="match status" value="1"/>
</dbReference>
<keyword evidence="6" id="KW-0274">FAD</keyword>
<comment type="function">
    <text evidence="8">The electron transfer flavoprotein serves as a specific electron acceptor for other dehydrogenases. It transfers the electrons to the main respiratory chain via ETF-ubiquinone oxidoreductase (ETF dehydrogenase).</text>
</comment>
<dbReference type="Proteomes" id="UP001500325">
    <property type="component" value="Unassembled WGS sequence"/>
</dbReference>
<evidence type="ECO:0000256" key="8">
    <source>
        <dbReference type="ARBA" id="ARBA00025649"/>
    </source>
</evidence>
<dbReference type="Pfam" id="PF01012">
    <property type="entry name" value="ETF"/>
    <property type="match status" value="1"/>
</dbReference>
<dbReference type="InterPro" id="IPR014731">
    <property type="entry name" value="ETF_asu_C"/>
</dbReference>
<keyword evidence="11" id="KW-1185">Reference proteome</keyword>
<comment type="cofactor">
    <cofactor evidence="1">
        <name>FAD</name>
        <dbReference type="ChEBI" id="CHEBI:57692"/>
    </cofactor>
</comment>
<dbReference type="InterPro" id="IPR029035">
    <property type="entry name" value="DHS-like_NAD/FAD-binding_dom"/>
</dbReference>
<dbReference type="SUPFAM" id="SSF52402">
    <property type="entry name" value="Adenine nucleotide alpha hydrolases-like"/>
    <property type="match status" value="1"/>
</dbReference>
<keyword evidence="5" id="KW-0285">Flavoprotein</keyword>
<comment type="subunit">
    <text evidence="3">Heterodimer of an alpha and a beta subunit.</text>
</comment>
<feature type="domain" description="Electron transfer flavoprotein alpha/beta-subunit N-terminal" evidence="9">
    <location>
        <begin position="2"/>
        <end position="200"/>
    </location>
</feature>
<dbReference type="PIRSF" id="PIRSF000089">
    <property type="entry name" value="Electra_flavoP_a"/>
    <property type="match status" value="1"/>
</dbReference>
<dbReference type="Gene3D" id="3.40.50.1220">
    <property type="entry name" value="TPP-binding domain"/>
    <property type="match status" value="1"/>
</dbReference>
<comment type="similarity">
    <text evidence="2">Belongs to the ETF alpha-subunit/FixB family.</text>
</comment>
<dbReference type="EMBL" id="BAABIC010000028">
    <property type="protein sequence ID" value="GAA4709647.1"/>
    <property type="molecule type" value="Genomic_DNA"/>
</dbReference>
<organism evidence="10 11">
    <name type="scientific">Pseudonocardia yuanmonensis</name>
    <dbReference type="NCBI Taxonomy" id="1095914"/>
    <lineage>
        <taxon>Bacteria</taxon>
        <taxon>Bacillati</taxon>
        <taxon>Actinomycetota</taxon>
        <taxon>Actinomycetes</taxon>
        <taxon>Pseudonocardiales</taxon>
        <taxon>Pseudonocardiaceae</taxon>
        <taxon>Pseudonocardia</taxon>
    </lineage>
</organism>
<evidence type="ECO:0000256" key="3">
    <source>
        <dbReference type="ARBA" id="ARBA00011355"/>
    </source>
</evidence>
<dbReference type="InterPro" id="IPR018206">
    <property type="entry name" value="ETF_asu_C_CS"/>
</dbReference>
<evidence type="ECO:0000256" key="1">
    <source>
        <dbReference type="ARBA" id="ARBA00001974"/>
    </source>
</evidence>
<evidence type="ECO:0000256" key="6">
    <source>
        <dbReference type="ARBA" id="ARBA00022827"/>
    </source>
</evidence>
<evidence type="ECO:0000256" key="7">
    <source>
        <dbReference type="ARBA" id="ARBA00022982"/>
    </source>
</evidence>
<dbReference type="InterPro" id="IPR014729">
    <property type="entry name" value="Rossmann-like_a/b/a_fold"/>
</dbReference>
<dbReference type="PANTHER" id="PTHR43153:SF1">
    <property type="entry name" value="ELECTRON TRANSFER FLAVOPROTEIN SUBUNIT ALPHA, MITOCHONDRIAL"/>
    <property type="match status" value="1"/>
</dbReference>
<evidence type="ECO:0000313" key="11">
    <source>
        <dbReference type="Proteomes" id="UP001500325"/>
    </source>
</evidence>
<sequence length="337" mass="34026">MILTVVETDAAGATEVSLEAVTFARALARRAGGPVHAVVVGPRPDGLVDQLAGHGVGEVHHATGDAFSAYGGALWAAAVQAAVAAADADAVVAPGSPRGLEVMAHLAARLDVPMAANVVGLGTEDGTADGTDDGTDDGGALRVVRQVLGGAVLEEMLLPRRPAVLTVAGHAVQAEQVPPVPVTLRDYTPEVAEADLVTRVVSTEPAAPDLSGALTSAKVVVGAGRGAGGAEGFTAVAELAELLGGALGVSRVVTSMGWRPHHEQIGQTGSRISPDLYIACGISGAIQHWAGCASSKTILAVNTDENAPMVTKATYAVIGDMHEVVPAVNAEIRRRRG</sequence>
<keyword evidence="4" id="KW-0813">Transport</keyword>